<protein>
    <recommendedName>
        <fullName evidence="4">BZIP domain-containing protein</fullName>
    </recommendedName>
</protein>
<feature type="region of interest" description="Disordered" evidence="1">
    <location>
        <begin position="1"/>
        <end position="23"/>
    </location>
</feature>
<feature type="region of interest" description="Disordered" evidence="1">
    <location>
        <begin position="123"/>
        <end position="142"/>
    </location>
</feature>
<evidence type="ECO:0000313" key="3">
    <source>
        <dbReference type="Proteomes" id="UP000246702"/>
    </source>
</evidence>
<evidence type="ECO:0000256" key="1">
    <source>
        <dbReference type="SAM" id="MobiDB-lite"/>
    </source>
</evidence>
<reference evidence="2 3" key="1">
    <citation type="submission" date="2016-12" db="EMBL/GenBank/DDBJ databases">
        <title>The genomes of Aspergillus section Nigri reveals drivers in fungal speciation.</title>
        <authorList>
            <consortium name="DOE Joint Genome Institute"/>
            <person name="Vesth T.C."/>
            <person name="Nybo J."/>
            <person name="Theobald S."/>
            <person name="Brandl J."/>
            <person name="Frisvad J.C."/>
            <person name="Nielsen K.F."/>
            <person name="Lyhne E.K."/>
            <person name="Kogle M.E."/>
            <person name="Kuo A."/>
            <person name="Riley R."/>
            <person name="Clum A."/>
            <person name="Nolan M."/>
            <person name="Lipzen A."/>
            <person name="Salamov A."/>
            <person name="Henrissat B."/>
            <person name="Wiebenga A."/>
            <person name="De Vries R.P."/>
            <person name="Grigoriev I.V."/>
            <person name="Mortensen U.H."/>
            <person name="Andersen M.R."/>
            <person name="Baker S.E."/>
        </authorList>
    </citation>
    <scope>NUCLEOTIDE SEQUENCE [LARGE SCALE GENOMIC DNA]</scope>
    <source>
        <strain evidence="2 3">CBS 115572</strain>
    </source>
</reference>
<proteinExistence type="predicted"/>
<dbReference type="RefSeq" id="XP_025463871.1">
    <property type="nucleotide sequence ID" value="XM_025615924.1"/>
</dbReference>
<dbReference type="Gene3D" id="1.20.5.170">
    <property type="match status" value="1"/>
</dbReference>
<comment type="caution">
    <text evidence="2">The sequence shown here is derived from an EMBL/GenBank/DDBJ whole genome shotgun (WGS) entry which is preliminary data.</text>
</comment>
<accession>A0A317VLJ9</accession>
<dbReference type="EMBL" id="MSFK01000029">
    <property type="protein sequence ID" value="PWY75244.1"/>
    <property type="molecule type" value="Genomic_DNA"/>
</dbReference>
<dbReference type="Proteomes" id="UP000246702">
    <property type="component" value="Unassembled WGS sequence"/>
</dbReference>
<gene>
    <name evidence="2" type="ORF">BO94DRAFT_589056</name>
</gene>
<name>A0A317VLJ9_9EURO</name>
<feature type="compositionally biased region" description="Basic and acidic residues" evidence="1">
    <location>
        <begin position="91"/>
        <end position="107"/>
    </location>
</feature>
<dbReference type="PANTHER" id="PTHR40618:SF1">
    <property type="entry name" value="B-ZIP TRANSCRIPTION FACTOR (EUROFUNG)"/>
    <property type="match status" value="1"/>
</dbReference>
<dbReference type="GeneID" id="37118067"/>
<evidence type="ECO:0000313" key="2">
    <source>
        <dbReference type="EMBL" id="PWY75244.1"/>
    </source>
</evidence>
<feature type="compositionally biased region" description="Polar residues" evidence="1">
    <location>
        <begin position="123"/>
        <end position="141"/>
    </location>
</feature>
<keyword evidence="3" id="KW-1185">Reference proteome</keyword>
<dbReference type="CDD" id="cd14688">
    <property type="entry name" value="bZIP_YAP"/>
    <property type="match status" value="1"/>
</dbReference>
<feature type="region of interest" description="Disordered" evidence="1">
    <location>
        <begin position="86"/>
        <end position="107"/>
    </location>
</feature>
<dbReference type="AlphaFoldDB" id="A0A317VLJ9"/>
<dbReference type="OrthoDB" id="68328at2759"/>
<evidence type="ECO:0008006" key="4">
    <source>
        <dbReference type="Google" id="ProtNLM"/>
    </source>
</evidence>
<organism evidence="2 3">
    <name type="scientific">Aspergillus sclerotioniger CBS 115572</name>
    <dbReference type="NCBI Taxonomy" id="1450535"/>
    <lineage>
        <taxon>Eukaryota</taxon>
        <taxon>Fungi</taxon>
        <taxon>Dikarya</taxon>
        <taxon>Ascomycota</taxon>
        <taxon>Pezizomycotina</taxon>
        <taxon>Eurotiomycetes</taxon>
        <taxon>Eurotiomycetidae</taxon>
        <taxon>Eurotiales</taxon>
        <taxon>Aspergillaceae</taxon>
        <taxon>Aspergillus</taxon>
        <taxon>Aspergillus subgen. Circumdati</taxon>
    </lineage>
</organism>
<feature type="compositionally biased region" description="Basic residues" evidence="1">
    <location>
        <begin position="7"/>
        <end position="19"/>
    </location>
</feature>
<dbReference type="PANTHER" id="PTHR40618">
    <property type="entry name" value="B-ZIP TRANSCRIPTION FACTOR (EUROFUNG)-RELATED"/>
    <property type="match status" value="1"/>
</dbReference>
<sequence length="410" mass="45832">MSETRRSQIRRAQKTHRQKKEANVQKALTRVAELEHRISRIGDLLQAYKVTLQSTLKDTYPELVEELDSVLAFLPAAPVEVMRASSCDGLSSRETEASVPRPLDHKQCTDPQAMVTQQLPISDASPQNNVTCSREAGQNSPHPAPDLHTHVEVQTVCRTIAAHVPYSYSYLESSFTRRLKRCSLEHAFRVFIDQHSNPLEVFRIFRLVPCFRERAKMYPYFEKLVTSSLGDSLEISALPFYSVGGAGTHYPVLDEAGNPIYPPGARVPRRILGILPMSDACEDPQSVDQSRSQRHLELCGFGGEWFDCRDVEGYLRARGVDLDGSSVFPVVSGGTYGCSNEFHDINKSQSDRISHAGFDISPSLQSSVYVFDLESFVTRLLRGMAILGRAPGFRRPNVEDAFQSALLKRA</sequence>